<proteinExistence type="predicted"/>
<protein>
    <recommendedName>
        <fullName evidence="3">Periplasmic heavy metal sensor</fullName>
    </recommendedName>
</protein>
<dbReference type="InterPro" id="IPR012899">
    <property type="entry name" value="LTXXQ"/>
</dbReference>
<dbReference type="Pfam" id="PF07813">
    <property type="entry name" value="LTXXQ"/>
    <property type="match status" value="1"/>
</dbReference>
<feature type="region of interest" description="Disordered" evidence="1">
    <location>
        <begin position="157"/>
        <end position="227"/>
    </location>
</feature>
<dbReference type="EMBL" id="UINC01000272">
    <property type="protein sequence ID" value="SUZ52401.1"/>
    <property type="molecule type" value="Genomic_DNA"/>
</dbReference>
<dbReference type="GO" id="GO:0042597">
    <property type="term" value="C:periplasmic space"/>
    <property type="evidence" value="ECO:0007669"/>
    <property type="project" value="InterPro"/>
</dbReference>
<gene>
    <name evidence="2" type="ORF">METZ01_LOCUS5255</name>
</gene>
<dbReference type="AlphaFoldDB" id="A0A381NCT4"/>
<accession>A0A381NCT4</accession>
<reference evidence="2" key="1">
    <citation type="submission" date="2018-05" db="EMBL/GenBank/DDBJ databases">
        <authorList>
            <person name="Lanie J.A."/>
            <person name="Ng W.-L."/>
            <person name="Kazmierczak K.M."/>
            <person name="Andrzejewski T.M."/>
            <person name="Davidsen T.M."/>
            <person name="Wayne K.J."/>
            <person name="Tettelin H."/>
            <person name="Glass J.I."/>
            <person name="Rusch D."/>
            <person name="Podicherti R."/>
            <person name="Tsui H.-C.T."/>
            <person name="Winkler M.E."/>
        </authorList>
    </citation>
    <scope>NUCLEOTIDE SEQUENCE</scope>
</reference>
<name>A0A381NCT4_9ZZZZ</name>
<organism evidence="2">
    <name type="scientific">marine metagenome</name>
    <dbReference type="NCBI Taxonomy" id="408172"/>
    <lineage>
        <taxon>unclassified sequences</taxon>
        <taxon>metagenomes</taxon>
        <taxon>ecological metagenomes</taxon>
    </lineage>
</organism>
<feature type="compositionally biased region" description="Basic residues" evidence="1">
    <location>
        <begin position="162"/>
        <end position="175"/>
    </location>
</feature>
<evidence type="ECO:0000256" key="1">
    <source>
        <dbReference type="SAM" id="MobiDB-lite"/>
    </source>
</evidence>
<feature type="compositionally biased region" description="Gly residues" evidence="1">
    <location>
        <begin position="185"/>
        <end position="210"/>
    </location>
</feature>
<dbReference type="Gene3D" id="1.20.120.1490">
    <property type="match status" value="1"/>
</dbReference>
<evidence type="ECO:0000313" key="2">
    <source>
        <dbReference type="EMBL" id="SUZ52401.1"/>
    </source>
</evidence>
<evidence type="ECO:0008006" key="3">
    <source>
        <dbReference type="Google" id="ProtNLM"/>
    </source>
</evidence>
<sequence>MKELNMNKKTLGTLVLAMLLGISALELNAQQNRGRRGPPNLRQGNAQQFRGPGVFGKPSFNRTPPSGPEQIMRMRDRLQLTDEQINQLDDVRRENVQRRTATMAEMAELRSQVTAGQINRSDVMSRLKGRREEGQAMAKPGELVMSILTDQQREILGEAKMRSPRARSGKTRGMRGRGSPAGFRGPKGGRSGRPGMRGGRGGPRGPGGSGTDQRRPRRRGFGEVGPG</sequence>